<reference evidence="3" key="1">
    <citation type="submission" date="2021-02" db="EMBL/GenBank/DDBJ databases">
        <authorList>
            <person name="Nowell W R."/>
        </authorList>
    </citation>
    <scope>NUCLEOTIDE SEQUENCE</scope>
</reference>
<dbReference type="Proteomes" id="UP000663845">
    <property type="component" value="Unassembled WGS sequence"/>
</dbReference>
<gene>
    <name evidence="1" type="ORF">JYZ213_LOCUS5001</name>
    <name evidence="4" type="ORF">OKA104_LOCUS25885</name>
    <name evidence="3" type="ORF">OXD698_LOCUS24352</name>
    <name evidence="2" type="ORF">VCS650_LOCUS3834</name>
</gene>
<dbReference type="EMBL" id="CAJNOG010000029">
    <property type="protein sequence ID" value="CAF0796205.1"/>
    <property type="molecule type" value="Genomic_DNA"/>
</dbReference>
<dbReference type="Proteomes" id="UP000663844">
    <property type="component" value="Unassembled WGS sequence"/>
</dbReference>
<dbReference type="AlphaFoldDB" id="A0A819HZ17"/>
<dbReference type="EMBL" id="CAJOAZ010002236">
    <property type="protein sequence ID" value="CAF3908656.1"/>
    <property type="molecule type" value="Genomic_DNA"/>
</dbReference>
<organism evidence="3 5">
    <name type="scientific">Adineta steineri</name>
    <dbReference type="NCBI Taxonomy" id="433720"/>
    <lineage>
        <taxon>Eukaryota</taxon>
        <taxon>Metazoa</taxon>
        <taxon>Spiralia</taxon>
        <taxon>Gnathifera</taxon>
        <taxon>Rotifera</taxon>
        <taxon>Eurotatoria</taxon>
        <taxon>Bdelloidea</taxon>
        <taxon>Adinetida</taxon>
        <taxon>Adinetidae</taxon>
        <taxon>Adineta</taxon>
    </lineage>
</organism>
<dbReference type="Proteomes" id="UP000663891">
    <property type="component" value="Unassembled WGS sequence"/>
</dbReference>
<dbReference type="Proteomes" id="UP000663881">
    <property type="component" value="Unassembled WGS sequence"/>
</dbReference>
<comment type="caution">
    <text evidence="3">The sequence shown here is derived from an EMBL/GenBank/DDBJ whole genome shotgun (WGS) entry which is preliminary data.</text>
</comment>
<accession>A0A819HZ17</accession>
<dbReference type="OrthoDB" id="10028696at2759"/>
<evidence type="ECO:0000313" key="5">
    <source>
        <dbReference type="Proteomes" id="UP000663844"/>
    </source>
</evidence>
<evidence type="ECO:0000313" key="1">
    <source>
        <dbReference type="EMBL" id="CAF0796205.1"/>
    </source>
</evidence>
<name>A0A819HZ17_9BILA</name>
<evidence type="ECO:0000313" key="3">
    <source>
        <dbReference type="EMBL" id="CAF3908656.1"/>
    </source>
</evidence>
<dbReference type="EMBL" id="CAJNON010000021">
    <property type="protein sequence ID" value="CAF0797575.1"/>
    <property type="molecule type" value="Genomic_DNA"/>
</dbReference>
<evidence type="ECO:0000313" key="2">
    <source>
        <dbReference type="EMBL" id="CAF0797575.1"/>
    </source>
</evidence>
<dbReference type="EMBL" id="CAJOAY010002215">
    <property type="protein sequence ID" value="CAF3932176.1"/>
    <property type="molecule type" value="Genomic_DNA"/>
</dbReference>
<evidence type="ECO:0000313" key="4">
    <source>
        <dbReference type="EMBL" id="CAF3932176.1"/>
    </source>
</evidence>
<protein>
    <submittedName>
        <fullName evidence="3">Uncharacterized protein</fullName>
    </submittedName>
</protein>
<sequence length="265" mass="31532">MNDSLLLLPPPEPIQVQYKTNWLGLHPFKPTKPFQIFCLCSSIPTNIIQLLIEEVKMTTTFTLHTSNYNKSTKDAFIFIELIQVGELQSKILLFQINRLLSIHHGLRFDINTLLQNIFLPTNKIYTWNKNKKDLYPLIHISFFSKEIFNNLSNLIPLQKPFKQWYNKTFIHDNKCPCSSRFDNDNDYPCCICPYRPYKHIDEQWTLHRAINCVLNEFIPQEIKSITDHQDRITIYTHYCLAITKLAMIIELDWKAEQVYQYNKYH</sequence>
<proteinExistence type="predicted"/>